<feature type="transmembrane region" description="Helical" evidence="1">
    <location>
        <begin position="6"/>
        <end position="23"/>
    </location>
</feature>
<dbReference type="RefSeq" id="WP_185663700.1">
    <property type="nucleotide sequence ID" value="NZ_JACLAW010000005.1"/>
</dbReference>
<accession>A0A7X1KLB9</accession>
<feature type="transmembrane region" description="Helical" evidence="1">
    <location>
        <begin position="165"/>
        <end position="182"/>
    </location>
</feature>
<evidence type="ECO:0000313" key="3">
    <source>
        <dbReference type="Proteomes" id="UP000566813"/>
    </source>
</evidence>
<protein>
    <submittedName>
        <fullName evidence="2">Uncharacterized protein</fullName>
    </submittedName>
</protein>
<dbReference type="Proteomes" id="UP000566813">
    <property type="component" value="Unassembled WGS sequence"/>
</dbReference>
<feature type="transmembrane region" description="Helical" evidence="1">
    <location>
        <begin position="138"/>
        <end position="158"/>
    </location>
</feature>
<dbReference type="EMBL" id="JACLAW010000005">
    <property type="protein sequence ID" value="MBC2665441.1"/>
    <property type="molecule type" value="Genomic_DNA"/>
</dbReference>
<organism evidence="2 3">
    <name type="scientific">Novosphingobium flavum</name>
    <dbReference type="NCBI Taxonomy" id="1778672"/>
    <lineage>
        <taxon>Bacteria</taxon>
        <taxon>Pseudomonadati</taxon>
        <taxon>Pseudomonadota</taxon>
        <taxon>Alphaproteobacteria</taxon>
        <taxon>Sphingomonadales</taxon>
        <taxon>Sphingomonadaceae</taxon>
        <taxon>Novosphingobium</taxon>
    </lineage>
</organism>
<keyword evidence="1" id="KW-0812">Transmembrane</keyword>
<reference evidence="2 3" key="1">
    <citation type="submission" date="2020-08" db="EMBL/GenBank/DDBJ databases">
        <title>The genome sequence of type strain Novosphingobium flavum NBRC 111647.</title>
        <authorList>
            <person name="Liu Y."/>
        </authorList>
    </citation>
    <scope>NUCLEOTIDE SEQUENCE [LARGE SCALE GENOMIC DNA]</scope>
    <source>
        <strain evidence="2 3">NBRC 111647</strain>
    </source>
</reference>
<gene>
    <name evidence="2" type="ORF">H7F51_07900</name>
</gene>
<comment type="caution">
    <text evidence="2">The sequence shown here is derived from an EMBL/GenBank/DDBJ whole genome shotgun (WGS) entry which is preliminary data.</text>
</comment>
<feature type="transmembrane region" description="Helical" evidence="1">
    <location>
        <begin position="51"/>
        <end position="73"/>
    </location>
</feature>
<feature type="transmembrane region" description="Helical" evidence="1">
    <location>
        <begin position="28"/>
        <end position="45"/>
    </location>
</feature>
<name>A0A7X1KLB9_9SPHN</name>
<keyword evidence="1" id="KW-1133">Transmembrane helix</keyword>
<dbReference type="AlphaFoldDB" id="A0A7X1KLB9"/>
<feature type="transmembrane region" description="Helical" evidence="1">
    <location>
        <begin position="102"/>
        <end position="126"/>
    </location>
</feature>
<keyword evidence="1" id="KW-0472">Membrane</keyword>
<keyword evidence="3" id="KW-1185">Reference proteome</keyword>
<sequence>MTGFTAIGWIMAGLSVAVIRAGWGGRRSVALAGWALGAVALVVLARGGGAWGMATGLTIGMIAALGFVLHAAWRSPASAPNAVRQAAALATPLDWGDVARRLAVFVLVVPVAFCSAQWLAFAVQALVRGGSDLDADSLALALFLQPVIWTALMCWQMTLPGPVRMVLPPLSAALLGAFLWGIS</sequence>
<evidence type="ECO:0000256" key="1">
    <source>
        <dbReference type="SAM" id="Phobius"/>
    </source>
</evidence>
<proteinExistence type="predicted"/>
<evidence type="ECO:0000313" key="2">
    <source>
        <dbReference type="EMBL" id="MBC2665441.1"/>
    </source>
</evidence>